<dbReference type="GO" id="GO:0005524">
    <property type="term" value="F:ATP binding"/>
    <property type="evidence" value="ECO:0007669"/>
    <property type="project" value="UniProtKB-KW"/>
</dbReference>
<dbReference type="OrthoDB" id="6500128at2759"/>
<dbReference type="Proteomes" id="UP000708208">
    <property type="component" value="Unassembled WGS sequence"/>
</dbReference>
<evidence type="ECO:0000256" key="3">
    <source>
        <dbReference type="ARBA" id="ARBA00022840"/>
    </source>
</evidence>
<dbReference type="PANTHER" id="PTHR24223">
    <property type="entry name" value="ATP-BINDING CASSETTE SUB-FAMILY C"/>
    <property type="match status" value="1"/>
</dbReference>
<evidence type="ECO:0000256" key="2">
    <source>
        <dbReference type="ARBA" id="ARBA00022741"/>
    </source>
</evidence>
<dbReference type="GO" id="GO:0140359">
    <property type="term" value="F:ABC-type transporter activity"/>
    <property type="evidence" value="ECO:0007669"/>
    <property type="project" value="InterPro"/>
</dbReference>
<dbReference type="GO" id="GO:0016020">
    <property type="term" value="C:membrane"/>
    <property type="evidence" value="ECO:0007669"/>
    <property type="project" value="InterPro"/>
</dbReference>
<evidence type="ECO:0000256" key="4">
    <source>
        <dbReference type="ARBA" id="ARBA00022989"/>
    </source>
</evidence>
<dbReference type="InterPro" id="IPR011527">
    <property type="entry name" value="ABC1_TM_dom"/>
</dbReference>
<evidence type="ECO:0000256" key="1">
    <source>
        <dbReference type="ARBA" id="ARBA00022692"/>
    </source>
</evidence>
<protein>
    <recommendedName>
        <fullName evidence="7">ABC transmembrane type-1 domain-containing protein</fullName>
    </recommendedName>
</protein>
<feature type="transmembrane region" description="Helical" evidence="6">
    <location>
        <begin position="120"/>
        <end position="142"/>
    </location>
</feature>
<feature type="transmembrane region" description="Helical" evidence="6">
    <location>
        <begin position="95"/>
        <end position="114"/>
    </location>
</feature>
<dbReference type="EMBL" id="CAJVCH010527979">
    <property type="protein sequence ID" value="CAG7822979.1"/>
    <property type="molecule type" value="Genomic_DNA"/>
</dbReference>
<evidence type="ECO:0000256" key="5">
    <source>
        <dbReference type="ARBA" id="ARBA00023136"/>
    </source>
</evidence>
<dbReference type="AlphaFoldDB" id="A0A8J2LHM4"/>
<feature type="domain" description="ABC transmembrane type-1" evidence="7">
    <location>
        <begin position="1"/>
        <end position="150"/>
    </location>
</feature>
<evidence type="ECO:0000256" key="6">
    <source>
        <dbReference type="SAM" id="Phobius"/>
    </source>
</evidence>
<keyword evidence="3" id="KW-0067">ATP-binding</keyword>
<dbReference type="Pfam" id="PF00664">
    <property type="entry name" value="ABC_membrane"/>
    <property type="match status" value="1"/>
</dbReference>
<dbReference type="PANTHER" id="PTHR24223:SF447">
    <property type="entry name" value="MULTIDRUG RESISTANCE-ASSOCIATED PROTEIN 5"/>
    <property type="match status" value="1"/>
</dbReference>
<feature type="transmembrane region" description="Helical" evidence="6">
    <location>
        <begin position="6"/>
        <end position="27"/>
    </location>
</feature>
<proteinExistence type="predicted"/>
<dbReference type="PROSITE" id="PS50929">
    <property type="entry name" value="ABC_TM1F"/>
    <property type="match status" value="1"/>
</dbReference>
<accession>A0A8J2LHM4</accession>
<evidence type="ECO:0000313" key="8">
    <source>
        <dbReference type="EMBL" id="CAG7822979.1"/>
    </source>
</evidence>
<name>A0A8J2LHM4_9HEXA</name>
<dbReference type="InterPro" id="IPR050173">
    <property type="entry name" value="ABC_transporter_C-like"/>
</dbReference>
<keyword evidence="4 6" id="KW-1133">Transmembrane helix</keyword>
<organism evidence="8 9">
    <name type="scientific">Allacma fusca</name>
    <dbReference type="NCBI Taxonomy" id="39272"/>
    <lineage>
        <taxon>Eukaryota</taxon>
        <taxon>Metazoa</taxon>
        <taxon>Ecdysozoa</taxon>
        <taxon>Arthropoda</taxon>
        <taxon>Hexapoda</taxon>
        <taxon>Collembola</taxon>
        <taxon>Symphypleona</taxon>
        <taxon>Sminthuridae</taxon>
        <taxon>Allacma</taxon>
    </lineage>
</organism>
<keyword evidence="2" id="KW-0547">Nucleotide-binding</keyword>
<comment type="caution">
    <text evidence="8">The sequence shown here is derived from an EMBL/GenBank/DDBJ whole genome shotgun (WGS) entry which is preliminary data.</text>
</comment>
<evidence type="ECO:0000313" key="9">
    <source>
        <dbReference type="Proteomes" id="UP000708208"/>
    </source>
</evidence>
<evidence type="ECO:0000259" key="7">
    <source>
        <dbReference type="PROSITE" id="PS50929"/>
    </source>
</evidence>
<keyword evidence="5 6" id="KW-0472">Membrane</keyword>
<keyword evidence="1 6" id="KW-0812">Transmembrane</keyword>
<gene>
    <name evidence="8" type="ORF">AFUS01_LOCUS33218</name>
</gene>
<reference evidence="8" key="1">
    <citation type="submission" date="2021-06" db="EMBL/GenBank/DDBJ databases">
        <authorList>
            <person name="Hodson N. C."/>
            <person name="Mongue J. A."/>
            <person name="Jaron S. K."/>
        </authorList>
    </citation>
    <scope>NUCLEOTIDE SEQUENCE</scope>
</reference>
<sequence>MVSLVFPVFLIPLSILCGVFFLIRKIYNAAIRDLKRFDSEAKTPIFTLINDTLSGLGTIRAFGKEEQMINRFESLADSNNGVYYTFISAIRWLSFRLDILAVSVTATTAILVLVFHDVVTAASCGLALSYAAQLSGIFQFTVRMASEVEAKFVCVERLNTFLTLSQSEEDGEGR</sequence>
<feature type="non-terminal residue" evidence="8">
    <location>
        <position position="1"/>
    </location>
</feature>
<keyword evidence="9" id="KW-1185">Reference proteome</keyword>